<comment type="similarity">
    <text evidence="2">Belongs to the FAD-dependent oxidoreductase family.</text>
</comment>
<evidence type="ECO:0000256" key="9">
    <source>
        <dbReference type="ARBA" id="ARBA00023014"/>
    </source>
</evidence>
<name>A0A177WTP1_BATDL</name>
<dbReference type="eggNOG" id="KOG1336">
    <property type="taxonomic scope" value="Eukaryota"/>
</dbReference>
<dbReference type="Pfam" id="PF00355">
    <property type="entry name" value="Rieske"/>
    <property type="match status" value="1"/>
</dbReference>
<dbReference type="SUPFAM" id="SSF55424">
    <property type="entry name" value="FAD/NAD-linked reductases, dimerisation (C-terminal) domain"/>
    <property type="match status" value="1"/>
</dbReference>
<feature type="domain" description="Rieske" evidence="10">
    <location>
        <begin position="3"/>
        <end position="100"/>
    </location>
</feature>
<dbReference type="Pfam" id="PF14759">
    <property type="entry name" value="Reductase_C"/>
    <property type="match status" value="1"/>
</dbReference>
<protein>
    <recommendedName>
        <fullName evidence="10">Rieske domain-containing protein</fullName>
    </recommendedName>
</protein>
<dbReference type="GO" id="GO:0005737">
    <property type="term" value="C:cytoplasm"/>
    <property type="evidence" value="ECO:0007669"/>
    <property type="project" value="TreeGrafter"/>
</dbReference>
<dbReference type="SUPFAM" id="SSF50022">
    <property type="entry name" value="ISP domain"/>
    <property type="match status" value="1"/>
</dbReference>
<keyword evidence="4" id="KW-0001">2Fe-2S</keyword>
<organism evidence="11 12">
    <name type="scientific">Batrachochytrium dendrobatidis (strain JEL423)</name>
    <dbReference type="NCBI Taxonomy" id="403673"/>
    <lineage>
        <taxon>Eukaryota</taxon>
        <taxon>Fungi</taxon>
        <taxon>Fungi incertae sedis</taxon>
        <taxon>Chytridiomycota</taxon>
        <taxon>Chytridiomycota incertae sedis</taxon>
        <taxon>Chytridiomycetes</taxon>
        <taxon>Rhizophydiales</taxon>
        <taxon>Rhizophydiales incertae sedis</taxon>
        <taxon>Batrachochytrium</taxon>
    </lineage>
</organism>
<dbReference type="GO" id="GO:0046872">
    <property type="term" value="F:metal ion binding"/>
    <property type="evidence" value="ECO:0007669"/>
    <property type="project" value="UniProtKB-KW"/>
</dbReference>
<dbReference type="AlphaFoldDB" id="A0A177WTP1"/>
<dbReference type="EMBL" id="DS022309">
    <property type="protein sequence ID" value="OAJ43024.1"/>
    <property type="molecule type" value="Genomic_DNA"/>
</dbReference>
<evidence type="ECO:0000256" key="2">
    <source>
        <dbReference type="ARBA" id="ARBA00006442"/>
    </source>
</evidence>
<sequence length="561" mass="60451">MEYQVAHINDLTDGQMKEVRVGEIGKALLSKVDGKFYATSHLCPHYKAPLVKGTLSSDGRVMCPFHGACFRVQTGDIEDAPSIDSLVSFSVTVRNDHVYISTTTEEVKAGRRGPVVVHHKSSAKKAVIVGGGAGGLLAAETLREEGFEGKVIILSRESYLPIDRPKLSKALKIDASKIALRNAEHFKSMDIDIRLSTASIAWFLSTVKSVDTRGKTVTLDSGVSITYDHLVLATGGDPRVLPIVGKELGNVFVIRTVDDANAIDAGLSAVNSAEGKPNVVIVGSSFIGMESASILAKHAVVTVIGMEKVPFERVLGADVGKALKRLNDINGIKFELEALVDRYEPSAKNPKQVGFVVLKSGKKIPADVVVLGAGVFPQTTYLKESGIVLDKDGGISVNSGMQVPDVENVYAVGDIARYPYHITGENVRIEHWNVAQNQGRVAALNIMAKESNKSELTHMKQIPYFWTVQFGKSVRYAGYATSFDNVIIQGSMECDESGGGLSFAAFYMRKGQLISVCSVAKDPVVSHVSELLRLGKAPTEKQLKDGLDVLSIKLNCATHLN</sequence>
<dbReference type="GO" id="GO:0016651">
    <property type="term" value="F:oxidoreductase activity, acting on NAD(P)H"/>
    <property type="evidence" value="ECO:0007669"/>
    <property type="project" value="TreeGrafter"/>
</dbReference>
<dbReference type="Pfam" id="PF07992">
    <property type="entry name" value="Pyr_redox_2"/>
    <property type="match status" value="1"/>
</dbReference>
<dbReference type="GO" id="GO:0051537">
    <property type="term" value="F:2 iron, 2 sulfur cluster binding"/>
    <property type="evidence" value="ECO:0007669"/>
    <property type="project" value="UniProtKB-KW"/>
</dbReference>
<keyword evidence="7" id="KW-0560">Oxidoreductase</keyword>
<dbReference type="FunFam" id="2.102.10.10:FF:000003">
    <property type="entry name" value="apoptosis-inducing factor 3 isoform X2"/>
    <property type="match status" value="1"/>
</dbReference>
<evidence type="ECO:0000256" key="6">
    <source>
        <dbReference type="ARBA" id="ARBA00022827"/>
    </source>
</evidence>
<evidence type="ECO:0000256" key="7">
    <source>
        <dbReference type="ARBA" id="ARBA00023002"/>
    </source>
</evidence>
<gene>
    <name evidence="11" type="ORF">BDEG_26407</name>
</gene>
<evidence type="ECO:0000256" key="1">
    <source>
        <dbReference type="ARBA" id="ARBA00001974"/>
    </source>
</evidence>
<dbReference type="OrthoDB" id="6029at2759"/>
<dbReference type="InterPro" id="IPR036188">
    <property type="entry name" value="FAD/NAD-bd_sf"/>
</dbReference>
<keyword evidence="3" id="KW-0285">Flavoprotein</keyword>
<keyword evidence="8" id="KW-0408">Iron</keyword>
<keyword evidence="5" id="KW-0479">Metal-binding</keyword>
<keyword evidence="9" id="KW-0411">Iron-sulfur</keyword>
<dbReference type="Gene3D" id="3.30.390.30">
    <property type="match status" value="1"/>
</dbReference>
<dbReference type="InterPro" id="IPR050446">
    <property type="entry name" value="FAD-oxidoreductase/Apoptosis"/>
</dbReference>
<reference evidence="11 12" key="2">
    <citation type="submission" date="2016-05" db="EMBL/GenBank/DDBJ databases">
        <title>Lineage-specific infection strategies underlie the spectrum of fungal disease in amphibians.</title>
        <authorList>
            <person name="Cuomo C.A."/>
            <person name="Farrer R.A."/>
            <person name="James T."/>
            <person name="Longcore J."/>
            <person name="Birren B."/>
        </authorList>
    </citation>
    <scope>NUCLEOTIDE SEQUENCE [LARGE SCALE GENOMIC DNA]</scope>
    <source>
        <strain evidence="11 12">JEL423</strain>
    </source>
</reference>
<dbReference type="InterPro" id="IPR036922">
    <property type="entry name" value="Rieske_2Fe-2S_sf"/>
</dbReference>
<dbReference type="PRINTS" id="PR00368">
    <property type="entry name" value="FADPNR"/>
</dbReference>
<dbReference type="InterPro" id="IPR016156">
    <property type="entry name" value="FAD/NAD-linked_Rdtase_dimer_sf"/>
</dbReference>
<accession>A0A177WTP1</accession>
<dbReference type="PRINTS" id="PR00411">
    <property type="entry name" value="PNDRDTASEI"/>
</dbReference>
<evidence type="ECO:0000259" key="10">
    <source>
        <dbReference type="PROSITE" id="PS51296"/>
    </source>
</evidence>
<dbReference type="PROSITE" id="PS51296">
    <property type="entry name" value="RIESKE"/>
    <property type="match status" value="1"/>
</dbReference>
<evidence type="ECO:0000256" key="8">
    <source>
        <dbReference type="ARBA" id="ARBA00023004"/>
    </source>
</evidence>
<evidence type="ECO:0000313" key="12">
    <source>
        <dbReference type="Proteomes" id="UP000077115"/>
    </source>
</evidence>
<dbReference type="PANTHER" id="PTHR43557:SF2">
    <property type="entry name" value="RIESKE DOMAIN-CONTAINING PROTEIN-RELATED"/>
    <property type="match status" value="1"/>
</dbReference>
<dbReference type="VEuPathDB" id="FungiDB:BDEG_26407"/>
<dbReference type="InterPro" id="IPR023753">
    <property type="entry name" value="FAD/NAD-binding_dom"/>
</dbReference>
<evidence type="ECO:0000256" key="3">
    <source>
        <dbReference type="ARBA" id="ARBA00022630"/>
    </source>
</evidence>
<reference evidence="11 12" key="1">
    <citation type="submission" date="2006-10" db="EMBL/GenBank/DDBJ databases">
        <title>The Genome Sequence of Batrachochytrium dendrobatidis JEL423.</title>
        <authorList>
            <consortium name="The Broad Institute Genome Sequencing Platform"/>
            <person name="Birren B."/>
            <person name="Lander E."/>
            <person name="Galagan J."/>
            <person name="Cuomo C."/>
            <person name="Devon K."/>
            <person name="Jaffe D."/>
            <person name="Butler J."/>
            <person name="Alvarez P."/>
            <person name="Gnerre S."/>
            <person name="Grabherr M."/>
            <person name="Kleber M."/>
            <person name="Mauceli E."/>
            <person name="Brockman W."/>
            <person name="Young S."/>
            <person name="LaButti K."/>
            <person name="Sykes S."/>
            <person name="DeCaprio D."/>
            <person name="Crawford M."/>
            <person name="Koehrsen M."/>
            <person name="Engels R."/>
            <person name="Montgomery P."/>
            <person name="Pearson M."/>
            <person name="Howarth C."/>
            <person name="Larson L."/>
            <person name="White J."/>
            <person name="O'Leary S."/>
            <person name="Kodira C."/>
            <person name="Zeng Q."/>
            <person name="Yandava C."/>
            <person name="Alvarado L."/>
            <person name="Longcore J."/>
            <person name="James T."/>
        </authorList>
    </citation>
    <scope>NUCLEOTIDE SEQUENCE [LARGE SCALE GENOMIC DNA]</scope>
    <source>
        <strain evidence="11 12">JEL423</strain>
    </source>
</reference>
<evidence type="ECO:0000313" key="11">
    <source>
        <dbReference type="EMBL" id="OAJ43024.1"/>
    </source>
</evidence>
<evidence type="ECO:0000256" key="4">
    <source>
        <dbReference type="ARBA" id="ARBA00022714"/>
    </source>
</evidence>
<keyword evidence="6" id="KW-0274">FAD</keyword>
<dbReference type="Gene3D" id="2.102.10.10">
    <property type="entry name" value="Rieske [2Fe-2S] iron-sulphur domain"/>
    <property type="match status" value="1"/>
</dbReference>
<dbReference type="Gene3D" id="3.50.50.60">
    <property type="entry name" value="FAD/NAD(P)-binding domain"/>
    <property type="match status" value="2"/>
</dbReference>
<evidence type="ECO:0000256" key="5">
    <source>
        <dbReference type="ARBA" id="ARBA00022723"/>
    </source>
</evidence>
<proteinExistence type="inferred from homology"/>
<dbReference type="InterPro" id="IPR028202">
    <property type="entry name" value="Reductase_C"/>
</dbReference>
<dbReference type="STRING" id="403673.A0A177WTP1"/>
<dbReference type="SUPFAM" id="SSF51905">
    <property type="entry name" value="FAD/NAD(P)-binding domain"/>
    <property type="match status" value="1"/>
</dbReference>
<comment type="cofactor">
    <cofactor evidence="1">
        <name>FAD</name>
        <dbReference type="ChEBI" id="CHEBI:57692"/>
    </cofactor>
</comment>
<dbReference type="CDD" id="cd03478">
    <property type="entry name" value="Rieske_AIFL_N"/>
    <property type="match status" value="1"/>
</dbReference>
<dbReference type="InterPro" id="IPR017941">
    <property type="entry name" value="Rieske_2Fe-2S"/>
</dbReference>
<dbReference type="Proteomes" id="UP000077115">
    <property type="component" value="Unassembled WGS sequence"/>
</dbReference>
<dbReference type="PANTHER" id="PTHR43557">
    <property type="entry name" value="APOPTOSIS-INDUCING FACTOR 1"/>
    <property type="match status" value="1"/>
</dbReference>